<gene>
    <name evidence="1" type="ORF">PV383_04605</name>
</gene>
<dbReference type="InterPro" id="IPR058120">
    <property type="entry name" value="MADS7"/>
</dbReference>
<protein>
    <submittedName>
        <fullName evidence="1">Uncharacterized protein</fullName>
    </submittedName>
</protein>
<dbReference type="EMBL" id="JARAWJ010000003">
    <property type="protein sequence ID" value="MDX3036452.1"/>
    <property type="molecule type" value="Genomic_DNA"/>
</dbReference>
<sequence length="569" mass="63662">MALRRRDSELKHLGVSHLEYKRVEMDRVLTGFLMRVNHNGLPSKMVQRKELSVDAFVKEFTKEQHAAKFPGFAEHSDITRRWIETQLLDMVNRGRSSQAVAGLRPLHGLTYKFRNYYHSRAYGADAQLYQMLRHARGGQGQAALEQLRRFFFTGLGAALRGGPDDESADTRIDVETQAVLHLNSQVTQDAPQQVRGWYDAPPLCVGQADLLADDVLRLMSLKDLLPRVTLVEYLKILFALHLALGQLKAMKLLPQAVARGCADPACGPDNCPATGTAADPLAGCPFRAGLFVDAAGIPGTAAAALAEQSAAAWHRRIPDFVRAGYVVRRLDDFVDHLVSRGEATRPSQGRATVGELLRFGSEAYQERRERYFEARLESILVETPREEQPEAVRPLLEASMGLGAFEQYIELLMAYRGRYHHKYLIETIDSLLLKNRPGALIAQPHRGRRRFVLDGALLEVLVQVALLRPNPRGTRSRFTHHTVSLRLDEFTDLLRTRYGLHIDRLPTADGFAVPGPEEEAALRTNTEAFTTKLREIGFYDDLSDAYFTQVITPRFVIAQDGMVTAGSGK</sequence>
<evidence type="ECO:0000313" key="2">
    <source>
        <dbReference type="Proteomes" id="UP001282474"/>
    </source>
</evidence>
<dbReference type="Proteomes" id="UP001282474">
    <property type="component" value="Unassembled WGS sequence"/>
</dbReference>
<accession>A0ABU4MI40</accession>
<dbReference type="Pfam" id="PF26611">
    <property type="entry name" value="MAD7"/>
    <property type="match status" value="1"/>
</dbReference>
<name>A0ABU4MI40_9ACTN</name>
<dbReference type="NCBIfam" id="NF047733">
    <property type="entry name" value="antiphage_MADS7"/>
    <property type="match status" value="1"/>
</dbReference>
<dbReference type="RefSeq" id="WP_193382484.1">
    <property type="nucleotide sequence ID" value="NZ_JABXWF010000009.1"/>
</dbReference>
<reference evidence="1 2" key="1">
    <citation type="journal article" date="2023" name="Microb. Genom.">
        <title>Mesoterricola silvestris gen. nov., sp. nov., Mesoterricola sediminis sp. nov., Geothrix oryzae sp. nov., Geothrix edaphica sp. nov., Geothrix rubra sp. nov., and Geothrix limicola sp. nov., six novel members of Acidobacteriota isolated from soils.</title>
        <authorList>
            <person name="Weisberg A.J."/>
            <person name="Pearce E."/>
            <person name="Kramer C.G."/>
            <person name="Chang J.H."/>
            <person name="Clarke C.R."/>
        </authorList>
    </citation>
    <scope>NUCLEOTIDE SEQUENCE [LARGE SCALE GENOMIC DNA]</scope>
    <source>
        <strain evidence="1 2">NE20-4-1</strain>
    </source>
</reference>
<evidence type="ECO:0000313" key="1">
    <source>
        <dbReference type="EMBL" id="MDX3036452.1"/>
    </source>
</evidence>
<organism evidence="1 2">
    <name type="scientific">Streptomyces caniscabiei</name>
    <dbReference type="NCBI Taxonomy" id="2746961"/>
    <lineage>
        <taxon>Bacteria</taxon>
        <taxon>Bacillati</taxon>
        <taxon>Actinomycetota</taxon>
        <taxon>Actinomycetes</taxon>
        <taxon>Kitasatosporales</taxon>
        <taxon>Streptomycetaceae</taxon>
        <taxon>Streptomyces</taxon>
    </lineage>
</organism>
<proteinExistence type="predicted"/>
<comment type="caution">
    <text evidence="1">The sequence shown here is derived from an EMBL/GenBank/DDBJ whole genome shotgun (WGS) entry which is preliminary data.</text>
</comment>
<keyword evidence="2" id="KW-1185">Reference proteome</keyword>